<keyword evidence="1" id="KW-0812">Transmembrane</keyword>
<accession>A0ABS5DMK9</accession>
<evidence type="ECO:0000313" key="2">
    <source>
        <dbReference type="EMBL" id="MBQ0927535.1"/>
    </source>
</evidence>
<protein>
    <submittedName>
        <fullName evidence="2">Uncharacterized protein</fullName>
    </submittedName>
</protein>
<organism evidence="2 3">
    <name type="scientific">Saccharopolyspora endophytica</name>
    <dbReference type="NCBI Taxonomy" id="543886"/>
    <lineage>
        <taxon>Bacteria</taxon>
        <taxon>Bacillati</taxon>
        <taxon>Actinomycetota</taxon>
        <taxon>Actinomycetes</taxon>
        <taxon>Pseudonocardiales</taxon>
        <taxon>Pseudonocardiaceae</taxon>
        <taxon>Saccharopolyspora</taxon>
    </lineage>
</organism>
<comment type="caution">
    <text evidence="2">The sequence shown here is derived from an EMBL/GenBank/DDBJ whole genome shotgun (WGS) entry which is preliminary data.</text>
</comment>
<evidence type="ECO:0000256" key="1">
    <source>
        <dbReference type="SAM" id="Phobius"/>
    </source>
</evidence>
<keyword evidence="1" id="KW-0472">Membrane</keyword>
<gene>
    <name evidence="2" type="ORF">KBO27_26655</name>
</gene>
<keyword evidence="3" id="KW-1185">Reference proteome</keyword>
<feature type="transmembrane region" description="Helical" evidence="1">
    <location>
        <begin position="53"/>
        <end position="71"/>
    </location>
</feature>
<reference evidence="2 3" key="1">
    <citation type="submission" date="2021-04" db="EMBL/GenBank/DDBJ databases">
        <title>Whole-genome sequencing of Saccharopolyspora endophytica KCTC 19397.</title>
        <authorList>
            <person name="Ay H."/>
            <person name="Saygin H."/>
            <person name="Sahin N."/>
        </authorList>
    </citation>
    <scope>NUCLEOTIDE SEQUENCE [LARGE SCALE GENOMIC DNA]</scope>
    <source>
        <strain evidence="2 3">KCTC 19397</strain>
    </source>
</reference>
<feature type="transmembrane region" description="Helical" evidence="1">
    <location>
        <begin position="29"/>
        <end position="47"/>
    </location>
</feature>
<proteinExistence type="predicted"/>
<keyword evidence="1" id="KW-1133">Transmembrane helix</keyword>
<name>A0ABS5DMK9_9PSEU</name>
<feature type="transmembrane region" description="Helical" evidence="1">
    <location>
        <begin position="6"/>
        <end position="22"/>
    </location>
</feature>
<evidence type="ECO:0000313" key="3">
    <source>
        <dbReference type="Proteomes" id="UP000674084"/>
    </source>
</evidence>
<dbReference type="Proteomes" id="UP000674084">
    <property type="component" value="Unassembled WGS sequence"/>
</dbReference>
<dbReference type="RefSeq" id="WP_210972587.1">
    <property type="nucleotide sequence ID" value="NZ_JAGPXE010000013.1"/>
</dbReference>
<sequence length="82" mass="9035">MPIWLLIIIDVAAVGFAVFLAFKLPHDPWRITPSLVVMFLLTILLGATIDPRAFLLTAGLVAAFATGRTVYRLRQSRSAPNK</sequence>
<dbReference type="EMBL" id="JAGPXE010000013">
    <property type="protein sequence ID" value="MBQ0927535.1"/>
    <property type="molecule type" value="Genomic_DNA"/>
</dbReference>